<dbReference type="AlphaFoldDB" id="A0A812KC25"/>
<dbReference type="Proteomes" id="UP000604046">
    <property type="component" value="Unassembled WGS sequence"/>
</dbReference>
<keyword evidence="1" id="KW-0812">Transmembrane</keyword>
<name>A0A812KC25_9DINO</name>
<evidence type="ECO:0000313" key="2">
    <source>
        <dbReference type="EMBL" id="CAE7224832.1"/>
    </source>
</evidence>
<dbReference type="OrthoDB" id="412908at2759"/>
<evidence type="ECO:0000256" key="1">
    <source>
        <dbReference type="SAM" id="Phobius"/>
    </source>
</evidence>
<evidence type="ECO:0000313" key="3">
    <source>
        <dbReference type="Proteomes" id="UP000604046"/>
    </source>
</evidence>
<feature type="transmembrane region" description="Helical" evidence="1">
    <location>
        <begin position="167"/>
        <end position="187"/>
    </location>
</feature>
<sequence>MGAAPSCCSDSGDVPPIEVVEGEPSAVNLGDAGNAGNAGKAGCQLQWTAEPPIDEHGPEHEPSRHLRLDSELLRGIPLNSSLQGFGRLWRKSPIDLPEAARGALWEKSVGVEKLDIFLSHTWHTPGSQKIRALMVQSGCHCFVLGWLLGSAVAVLLELFAFPRHRNLSARLGGFVGSLLGFLASPYLPQPCGREMCFLDVVCIHQADPELMQRGIYGLGGFLKASSEMRILWSPPYLSRLWCIFELAAFRKANPSGRIVLKPLYLEVGLLYAILANYVVPLVHEMHIWLSGDTGSWRQWMALLILPFVPLVHKLRRLFHQKRQLIENMKSFELANVSCRVTSDRDFIYAGIREWYGSEEAFEQYVRGPLYDELVFPFRKSEFPAVYWLMLMTPVLSAEVDHWLTSLEASPGLDPYISFLAHVVAASLLSMNLLSLGVLLCDVFARPAAGIWDYGKTLLIWLVIGFGLYGNLQTEFILRESHEVALSVCAAQAVACFLLRYVVPKWTT</sequence>
<proteinExistence type="predicted"/>
<dbReference type="EMBL" id="CAJNDS010000646">
    <property type="protein sequence ID" value="CAE7224832.1"/>
    <property type="molecule type" value="Genomic_DNA"/>
</dbReference>
<feature type="transmembrane region" description="Helical" evidence="1">
    <location>
        <begin position="483"/>
        <end position="502"/>
    </location>
</feature>
<protein>
    <submittedName>
        <fullName evidence="2">Uncharacterized protein</fullName>
    </submittedName>
</protein>
<reference evidence="2" key="1">
    <citation type="submission" date="2021-02" db="EMBL/GenBank/DDBJ databases">
        <authorList>
            <person name="Dougan E. K."/>
            <person name="Rhodes N."/>
            <person name="Thang M."/>
            <person name="Chan C."/>
        </authorList>
    </citation>
    <scope>NUCLEOTIDE SEQUENCE</scope>
</reference>
<organism evidence="2 3">
    <name type="scientific">Symbiodinium natans</name>
    <dbReference type="NCBI Taxonomy" id="878477"/>
    <lineage>
        <taxon>Eukaryota</taxon>
        <taxon>Sar</taxon>
        <taxon>Alveolata</taxon>
        <taxon>Dinophyceae</taxon>
        <taxon>Suessiales</taxon>
        <taxon>Symbiodiniaceae</taxon>
        <taxon>Symbiodinium</taxon>
    </lineage>
</organism>
<feature type="transmembrane region" description="Helical" evidence="1">
    <location>
        <begin position="452"/>
        <end position="471"/>
    </location>
</feature>
<feature type="transmembrane region" description="Helical" evidence="1">
    <location>
        <begin position="139"/>
        <end position="161"/>
    </location>
</feature>
<feature type="transmembrane region" description="Helical" evidence="1">
    <location>
        <begin position="415"/>
        <end position="440"/>
    </location>
</feature>
<keyword evidence="1" id="KW-1133">Transmembrane helix</keyword>
<accession>A0A812KC25</accession>
<gene>
    <name evidence="2" type="ORF">SNAT2548_LOCUS8596</name>
</gene>
<feature type="transmembrane region" description="Helical" evidence="1">
    <location>
        <begin position="299"/>
        <end position="318"/>
    </location>
</feature>
<comment type="caution">
    <text evidence="2">The sequence shown here is derived from an EMBL/GenBank/DDBJ whole genome shotgun (WGS) entry which is preliminary data.</text>
</comment>
<keyword evidence="1" id="KW-0472">Membrane</keyword>
<feature type="transmembrane region" description="Helical" evidence="1">
    <location>
        <begin position="258"/>
        <end position="279"/>
    </location>
</feature>
<keyword evidence="3" id="KW-1185">Reference proteome</keyword>